<feature type="domain" description="Ice-binding protein C-terminal" evidence="3">
    <location>
        <begin position="164"/>
        <end position="188"/>
    </location>
</feature>
<dbReference type="OrthoDB" id="9152028at2"/>
<evidence type="ECO:0000256" key="1">
    <source>
        <dbReference type="SAM" id="Phobius"/>
    </source>
</evidence>
<evidence type="ECO:0000259" key="3">
    <source>
        <dbReference type="Pfam" id="PF07589"/>
    </source>
</evidence>
<dbReference type="NCBIfam" id="NF035944">
    <property type="entry name" value="PEPxxWA-CTERM"/>
    <property type="match status" value="1"/>
</dbReference>
<gene>
    <name evidence="4" type="ORF">GRI65_08990</name>
</gene>
<organism evidence="4 5">
    <name type="scientific">Allopontixanthobacter sediminis</name>
    <dbReference type="NCBI Taxonomy" id="1689985"/>
    <lineage>
        <taxon>Bacteria</taxon>
        <taxon>Pseudomonadati</taxon>
        <taxon>Pseudomonadota</taxon>
        <taxon>Alphaproteobacteria</taxon>
        <taxon>Sphingomonadales</taxon>
        <taxon>Erythrobacteraceae</taxon>
        <taxon>Allopontixanthobacter</taxon>
    </lineage>
</organism>
<proteinExistence type="predicted"/>
<evidence type="ECO:0000256" key="2">
    <source>
        <dbReference type="SAM" id="SignalP"/>
    </source>
</evidence>
<dbReference type="InterPro" id="IPR013424">
    <property type="entry name" value="Ice-binding_C"/>
</dbReference>
<keyword evidence="1" id="KW-0472">Membrane</keyword>
<sequence>MLRKFAIVGAIACSTLAATSATAASIINLDGKGNASLNGDNAVNLDLAAGTYELVFVDSLFTAFNRFGTTSGCDSLGANCRLGFENSARFIIDGTTYLFGDGNASGGIGPQATGGYYSTAAQAFASSGVYKTSFTLASPGSASFFIYDDNLSDNTGGISLAVSAVPEPATWFMMLLGIGVIGYAMRKRSSVRATVSYA</sequence>
<dbReference type="NCBIfam" id="TIGR02595">
    <property type="entry name" value="PEP_CTERM"/>
    <property type="match status" value="1"/>
</dbReference>
<reference evidence="4 5" key="1">
    <citation type="submission" date="2019-12" db="EMBL/GenBank/DDBJ databases">
        <title>Genomic-based taxomic classification of the family Erythrobacteraceae.</title>
        <authorList>
            <person name="Xu L."/>
        </authorList>
    </citation>
    <scope>NUCLEOTIDE SEQUENCE [LARGE SCALE GENOMIC DNA]</scope>
    <source>
        <strain evidence="4 5">KCTC 42453</strain>
    </source>
</reference>
<dbReference type="EMBL" id="WTYL01000002">
    <property type="protein sequence ID" value="MXP44590.1"/>
    <property type="molecule type" value="Genomic_DNA"/>
</dbReference>
<dbReference type="Pfam" id="PF07589">
    <property type="entry name" value="PEP-CTERM"/>
    <property type="match status" value="1"/>
</dbReference>
<dbReference type="AlphaFoldDB" id="A0A845B2E6"/>
<feature type="signal peptide" evidence="2">
    <location>
        <begin position="1"/>
        <end position="23"/>
    </location>
</feature>
<keyword evidence="2" id="KW-0732">Signal</keyword>
<evidence type="ECO:0000313" key="5">
    <source>
        <dbReference type="Proteomes" id="UP000431922"/>
    </source>
</evidence>
<keyword evidence="1" id="KW-1133">Transmembrane helix</keyword>
<dbReference type="Proteomes" id="UP000431922">
    <property type="component" value="Unassembled WGS sequence"/>
</dbReference>
<feature type="transmembrane region" description="Helical" evidence="1">
    <location>
        <begin position="168"/>
        <end position="185"/>
    </location>
</feature>
<dbReference type="RefSeq" id="WP_160756165.1">
    <property type="nucleotide sequence ID" value="NZ_WTYL01000002.1"/>
</dbReference>
<keyword evidence="1" id="KW-0812">Transmembrane</keyword>
<protein>
    <submittedName>
        <fullName evidence="4">PEPxxWA-CTERM sorting domain-containing protein</fullName>
    </submittedName>
</protein>
<evidence type="ECO:0000313" key="4">
    <source>
        <dbReference type="EMBL" id="MXP44590.1"/>
    </source>
</evidence>
<name>A0A845B2E6_9SPHN</name>
<comment type="caution">
    <text evidence="4">The sequence shown here is derived from an EMBL/GenBank/DDBJ whole genome shotgun (WGS) entry which is preliminary data.</text>
</comment>
<feature type="chain" id="PRO_5032699025" evidence="2">
    <location>
        <begin position="24"/>
        <end position="198"/>
    </location>
</feature>
<accession>A0A845B2E6</accession>
<keyword evidence="5" id="KW-1185">Reference proteome</keyword>